<dbReference type="PROSITE" id="PS50219">
    <property type="entry name" value="CNH"/>
    <property type="match status" value="1"/>
</dbReference>
<reference evidence="7 8" key="1">
    <citation type="journal article" date="2017" name="Mycologia">
        <title>Bifiguratus adelaidae, gen. et sp. nov., a new member of Mucoromycotina in endophytic and soil-dwelling habitats.</title>
        <authorList>
            <person name="Torres-Cruz T.J."/>
            <person name="Billingsley Tobias T.L."/>
            <person name="Almatruk M."/>
            <person name="Hesse C."/>
            <person name="Kuske C.R."/>
            <person name="Desiro A."/>
            <person name="Benucci G.M."/>
            <person name="Bonito G."/>
            <person name="Stajich J.E."/>
            <person name="Dunlap C."/>
            <person name="Arnold A.E."/>
            <person name="Porras-Alfaro A."/>
        </authorList>
    </citation>
    <scope>NUCLEOTIDE SEQUENCE [LARGE SCALE GENOMIC DNA]</scope>
    <source>
        <strain evidence="7 8">AZ0501</strain>
    </source>
</reference>
<dbReference type="Pfam" id="PF10367">
    <property type="entry name" value="zf-Vps39_C"/>
    <property type="match status" value="1"/>
</dbReference>
<gene>
    <name evidence="7" type="ORF">BZG36_00891</name>
</gene>
<comment type="caution">
    <text evidence="7">The sequence shown here is derived from an EMBL/GenBank/DDBJ whole genome shotgun (WGS) entry which is preliminary data.</text>
</comment>
<dbReference type="InterPro" id="IPR000547">
    <property type="entry name" value="Clathrin_H-chain/VPS_repeat"/>
</dbReference>
<organism evidence="7 8">
    <name type="scientific">Bifiguratus adelaidae</name>
    <dbReference type="NCBI Taxonomy" id="1938954"/>
    <lineage>
        <taxon>Eukaryota</taxon>
        <taxon>Fungi</taxon>
        <taxon>Fungi incertae sedis</taxon>
        <taxon>Mucoromycota</taxon>
        <taxon>Mucoromycotina</taxon>
        <taxon>Endogonomycetes</taxon>
        <taxon>Endogonales</taxon>
        <taxon>Endogonales incertae sedis</taxon>
        <taxon>Bifiguratus</taxon>
    </lineage>
</organism>
<feature type="repeat" description="CHCR" evidence="4">
    <location>
        <begin position="632"/>
        <end position="794"/>
    </location>
</feature>
<dbReference type="GO" id="GO:0000329">
    <property type="term" value="C:fungal-type vacuole membrane"/>
    <property type="evidence" value="ECO:0007669"/>
    <property type="project" value="TreeGrafter"/>
</dbReference>
<dbReference type="InterPro" id="IPR032914">
    <property type="entry name" value="Vam6/VPS39/TRAP1"/>
</dbReference>
<name>A0A261Y5M7_9FUNG</name>
<dbReference type="SMART" id="SM00036">
    <property type="entry name" value="CNH"/>
    <property type="match status" value="1"/>
</dbReference>
<evidence type="ECO:0000259" key="6">
    <source>
        <dbReference type="PROSITE" id="PS50219"/>
    </source>
</evidence>
<dbReference type="EMBL" id="MVBO01000009">
    <property type="protein sequence ID" value="OZJ05891.1"/>
    <property type="molecule type" value="Genomic_DNA"/>
</dbReference>
<keyword evidence="8" id="KW-1185">Reference proteome</keyword>
<proteinExistence type="inferred from homology"/>
<evidence type="ECO:0000313" key="8">
    <source>
        <dbReference type="Proteomes" id="UP000242875"/>
    </source>
</evidence>
<sequence length="916" mass="104265">MHEAFQVTSVLEKLNKVESICAYGDKLLVGTSTGQLLVYRVTEPLVAGDEKPKVELVDTRDRFSPSRRPIEQIDFIKEMSCLVSLSDGYVSLHDHTTFELITKLSKSTKGLNLSGVNLFAVQTSFEMTKPGDGSEGIPIVITRLALAVKRRLVIYTWKDTEFEEPRDFGVPDRVKAMTWVGGSKLCVGFASEYALMDVETGAFTDLFAPTGPPDASKLSNLYNSALGSKVSKPLVTKIPNNEMLLGKDNVSIFLGLDGSPTRRVGIEWSGVPEEMGFSYPFVIAILPKHVEVRNIETQALVQQIPLNQAKYLNDGRLLYIASPTQVWRLMPFSFNKQIDDLVARKEYAEAISLLEQLEPILLEKKEERMQQIRDLLAHHLFHEGQFEASLNLFTDLGTNPAEVLTLYPEDISAGLRLDKKELKAKLQMEAAPKEGAQNEESGSSNEDTQSQASTSTSDQLEGAKLEQAVSALIRFLTEQRQKNSKILYRNHLSPASPRSPLETSINEAELRQYQEMARLIDTALLKCYMMTNDALVGPLLRVQNNCDVNLVETLLLEKHKYRELVDLYQGKGLHEKSLELLHRLSEEPANRLQGVIPTILYLQKLGAEHFDLILKYSKWVLEQDPDEGMQIFLDESPEVESFDRMAVCSHLEAIKIDLAIIYLEHIIHEWDEDNEEAHNKLILLYLRALQQEDSAVAQETRDRLLRFLSESTFYRPQLILNRIPSEGFFEERAILLSRLGEHEQALKIYVYKLHNYSLAEDYCNRLYQEDPDEGRRNYLTLLRVYLRGMPDGQSLIQPALELLGRHGSQIDAAAVLKELPKDTKLNQVFPFLEKYIREANKTSAMDLVVKNLLRAEQMQVQEQLIYYRSRAVRITEDRMCPQCHKRIGNSVFAVFPNGMVVHYSCKEKIEKAHHTY</sequence>
<feature type="region of interest" description="Disordered" evidence="5">
    <location>
        <begin position="429"/>
        <end position="460"/>
    </location>
</feature>
<dbReference type="GO" id="GO:0006914">
    <property type="term" value="P:autophagy"/>
    <property type="evidence" value="ECO:0007669"/>
    <property type="project" value="TreeGrafter"/>
</dbReference>
<dbReference type="AlphaFoldDB" id="A0A261Y5M7"/>
<evidence type="ECO:0000256" key="3">
    <source>
        <dbReference type="ARBA" id="ARBA00038201"/>
    </source>
</evidence>
<keyword evidence="2" id="KW-0472">Membrane</keyword>
<accession>A0A261Y5M7</accession>
<dbReference type="Pfam" id="PF00780">
    <property type="entry name" value="CNH"/>
    <property type="match status" value="1"/>
</dbReference>
<comment type="subcellular location">
    <subcellularLocation>
        <location evidence="1">Endomembrane system</location>
        <topology evidence="1">Peripheral membrane protein</topology>
    </subcellularLocation>
</comment>
<feature type="compositionally biased region" description="Low complexity" evidence="5">
    <location>
        <begin position="447"/>
        <end position="459"/>
    </location>
</feature>
<dbReference type="InterPro" id="IPR036322">
    <property type="entry name" value="WD40_repeat_dom_sf"/>
</dbReference>
<evidence type="ECO:0000313" key="7">
    <source>
        <dbReference type="EMBL" id="OZJ05891.1"/>
    </source>
</evidence>
<dbReference type="Proteomes" id="UP000242875">
    <property type="component" value="Unassembled WGS sequence"/>
</dbReference>
<dbReference type="GO" id="GO:0034058">
    <property type="term" value="P:endosomal vesicle fusion"/>
    <property type="evidence" value="ECO:0007669"/>
    <property type="project" value="TreeGrafter"/>
</dbReference>
<dbReference type="InterPro" id="IPR019452">
    <property type="entry name" value="VPS39/TGF_beta_rcpt-assoc_1"/>
</dbReference>
<dbReference type="PANTHER" id="PTHR12894">
    <property type="entry name" value="CNH DOMAIN CONTAINING"/>
    <property type="match status" value="1"/>
</dbReference>
<evidence type="ECO:0000256" key="1">
    <source>
        <dbReference type="ARBA" id="ARBA00004184"/>
    </source>
</evidence>
<protein>
    <recommendedName>
        <fullName evidence="6">CNH domain-containing protein</fullName>
    </recommendedName>
</protein>
<dbReference type="GO" id="GO:0012505">
    <property type="term" value="C:endomembrane system"/>
    <property type="evidence" value="ECO:0007669"/>
    <property type="project" value="UniProtKB-SubCell"/>
</dbReference>
<dbReference type="GO" id="GO:0006886">
    <property type="term" value="P:intracellular protein transport"/>
    <property type="evidence" value="ECO:0007669"/>
    <property type="project" value="UniProtKB-UniRule"/>
</dbReference>
<feature type="domain" description="CNH" evidence="6">
    <location>
        <begin position="14"/>
        <end position="319"/>
    </location>
</feature>
<comment type="similarity">
    <text evidence="3">Belongs to the VAM6/VPS39 family.</text>
</comment>
<dbReference type="OrthoDB" id="5325112at2759"/>
<dbReference type="PANTHER" id="PTHR12894:SF49">
    <property type="entry name" value="VAM6_VPS39-LIKE PROTEIN"/>
    <property type="match status" value="1"/>
</dbReference>
<dbReference type="PROSITE" id="PS50236">
    <property type="entry name" value="CHCR"/>
    <property type="match status" value="1"/>
</dbReference>
<evidence type="ECO:0000256" key="4">
    <source>
        <dbReference type="PROSITE-ProRule" id="PRU01006"/>
    </source>
</evidence>
<evidence type="ECO:0000256" key="5">
    <source>
        <dbReference type="SAM" id="MobiDB-lite"/>
    </source>
</evidence>
<dbReference type="SUPFAM" id="SSF50978">
    <property type="entry name" value="WD40 repeat-like"/>
    <property type="match status" value="1"/>
</dbReference>
<dbReference type="Pfam" id="PF10366">
    <property type="entry name" value="Vps39_1"/>
    <property type="match status" value="1"/>
</dbReference>
<dbReference type="InterPro" id="IPR019453">
    <property type="entry name" value="VPS39/TGFA1_Znf"/>
</dbReference>
<dbReference type="InterPro" id="IPR001180">
    <property type="entry name" value="CNH_dom"/>
</dbReference>
<evidence type="ECO:0000256" key="2">
    <source>
        <dbReference type="ARBA" id="ARBA00023136"/>
    </source>
</evidence>